<accession>A0ABN9PDV9</accession>
<comment type="caution">
    <text evidence="1">The sequence shown here is derived from an EMBL/GenBank/DDBJ whole genome shotgun (WGS) entry which is preliminary data.</text>
</comment>
<dbReference type="EMBL" id="CAUYUJ010000268">
    <property type="protein sequence ID" value="CAK0789598.1"/>
    <property type="molecule type" value="Genomic_DNA"/>
</dbReference>
<organism evidence="1 2">
    <name type="scientific">Prorocentrum cordatum</name>
    <dbReference type="NCBI Taxonomy" id="2364126"/>
    <lineage>
        <taxon>Eukaryota</taxon>
        <taxon>Sar</taxon>
        <taxon>Alveolata</taxon>
        <taxon>Dinophyceae</taxon>
        <taxon>Prorocentrales</taxon>
        <taxon>Prorocentraceae</taxon>
        <taxon>Prorocentrum</taxon>
    </lineage>
</organism>
<evidence type="ECO:0000313" key="2">
    <source>
        <dbReference type="Proteomes" id="UP001189429"/>
    </source>
</evidence>
<dbReference type="Proteomes" id="UP001189429">
    <property type="component" value="Unassembled WGS sequence"/>
</dbReference>
<gene>
    <name evidence="1" type="ORF">PCOR1329_LOCUS1126</name>
</gene>
<evidence type="ECO:0000313" key="1">
    <source>
        <dbReference type="EMBL" id="CAK0789598.1"/>
    </source>
</evidence>
<protein>
    <submittedName>
        <fullName evidence="1">Uncharacterized protein</fullName>
    </submittedName>
</protein>
<proteinExistence type="predicted"/>
<name>A0ABN9PDV9_9DINO</name>
<keyword evidence="2" id="KW-1185">Reference proteome</keyword>
<reference evidence="1" key="1">
    <citation type="submission" date="2023-10" db="EMBL/GenBank/DDBJ databases">
        <authorList>
            <person name="Chen Y."/>
            <person name="Shah S."/>
            <person name="Dougan E. K."/>
            <person name="Thang M."/>
            <person name="Chan C."/>
        </authorList>
    </citation>
    <scope>NUCLEOTIDE SEQUENCE [LARGE SCALE GENOMIC DNA]</scope>
</reference>
<sequence length="264" mass="30240">MASPPAWWSSAEESLLEKQEDKMKEMLTPIKQDVQTLKGDVTGIKQSQKELEERVGKLETAQPASSWRAIFVEIMGLCEWEYTSSKGMNRTEATEMVLELKGQLPQELREHVREMQLKGPRNYAIRIPMAPEYLQEIRVIWNEYLTKEDKKWKMADTVIYVHAERHPDVQAQYTKLGRVKDWVRDGIDATLEPKVRWSPDFSVVINKSDTEGDMGVKATIVLCEVQLGGGIVWHDEGLRIGGLSKTAAEEGVKRVRRKGPFTRQ</sequence>